<dbReference type="EMBL" id="CP108188">
    <property type="protein sequence ID" value="WTR68471.1"/>
    <property type="molecule type" value="Genomic_DNA"/>
</dbReference>
<name>A0ABZ1L499_9ACTN</name>
<protein>
    <submittedName>
        <fullName evidence="1">Uncharacterized protein</fullName>
    </submittedName>
</protein>
<sequence>MRVGGLREALVADPEARERLGGGSVTLGGTLVLVAPVEDLSLARRFTASLGADWNEARVRYGDREFVS</sequence>
<organism evidence="1 2">
    <name type="scientific">Streptomyces zaomyceticus</name>
    <dbReference type="NCBI Taxonomy" id="68286"/>
    <lineage>
        <taxon>Bacteria</taxon>
        <taxon>Bacillati</taxon>
        <taxon>Actinomycetota</taxon>
        <taxon>Actinomycetes</taxon>
        <taxon>Kitasatosporales</taxon>
        <taxon>Streptomycetaceae</taxon>
        <taxon>Streptomyces</taxon>
    </lineage>
</organism>
<keyword evidence="2" id="KW-1185">Reference proteome</keyword>
<dbReference type="Proteomes" id="UP001622594">
    <property type="component" value="Chromosome"/>
</dbReference>
<accession>A0ABZ1L499</accession>
<gene>
    <name evidence="1" type="ORF">OG814_03900</name>
</gene>
<evidence type="ECO:0000313" key="2">
    <source>
        <dbReference type="Proteomes" id="UP001622594"/>
    </source>
</evidence>
<proteinExistence type="predicted"/>
<dbReference type="RefSeq" id="WP_327165744.1">
    <property type="nucleotide sequence ID" value="NZ_CP108062.1"/>
</dbReference>
<evidence type="ECO:0000313" key="1">
    <source>
        <dbReference type="EMBL" id="WTR68471.1"/>
    </source>
</evidence>
<reference evidence="1 2" key="1">
    <citation type="submission" date="2022-10" db="EMBL/GenBank/DDBJ databases">
        <title>The complete genomes of actinobacterial strains from the NBC collection.</title>
        <authorList>
            <person name="Joergensen T.S."/>
            <person name="Alvarez Arevalo M."/>
            <person name="Sterndorff E.B."/>
            <person name="Faurdal D."/>
            <person name="Vuksanovic O."/>
            <person name="Mourched A.-S."/>
            <person name="Charusanti P."/>
            <person name="Shaw S."/>
            <person name="Blin K."/>
            <person name="Weber T."/>
        </authorList>
    </citation>
    <scope>NUCLEOTIDE SEQUENCE [LARGE SCALE GENOMIC DNA]</scope>
    <source>
        <strain evidence="1 2">NBC_00123</strain>
    </source>
</reference>